<accession>A0AA37TTI3</accession>
<dbReference type="EMBL" id="BSPP01000002">
    <property type="protein sequence ID" value="GLS85425.1"/>
    <property type="molecule type" value="Genomic_DNA"/>
</dbReference>
<feature type="region of interest" description="Disordered" evidence="1">
    <location>
        <begin position="17"/>
        <end position="44"/>
    </location>
</feature>
<reference evidence="3 4" key="1">
    <citation type="journal article" date="2014" name="Int. J. Syst. Evol. Microbiol.">
        <title>Complete genome sequence of Corynebacterium casei LMG S-19264T (=DSM 44701T), isolated from a smear-ripened cheese.</title>
        <authorList>
            <consortium name="US DOE Joint Genome Institute (JGI-PGF)"/>
            <person name="Walter F."/>
            <person name="Albersmeier A."/>
            <person name="Kalinowski J."/>
            <person name="Ruckert C."/>
        </authorList>
    </citation>
    <scope>NUCLEOTIDE SEQUENCE [LARGE SCALE GENOMIC DNA]</scope>
    <source>
        <strain evidence="3 4">NBRC 111766</strain>
    </source>
</reference>
<evidence type="ECO:0000256" key="2">
    <source>
        <dbReference type="SAM" id="SignalP"/>
    </source>
</evidence>
<evidence type="ECO:0000313" key="4">
    <source>
        <dbReference type="Proteomes" id="UP001157355"/>
    </source>
</evidence>
<dbReference type="AlphaFoldDB" id="A0AA37TTI3"/>
<dbReference type="PROSITE" id="PS51257">
    <property type="entry name" value="PROKAR_LIPOPROTEIN"/>
    <property type="match status" value="1"/>
</dbReference>
<proteinExistence type="predicted"/>
<dbReference type="Proteomes" id="UP001157355">
    <property type="component" value="Unassembled WGS sequence"/>
</dbReference>
<name>A0AA37TTI3_9RHOB</name>
<dbReference type="RefSeq" id="WP_284323644.1">
    <property type="nucleotide sequence ID" value="NZ_BSPP01000002.1"/>
</dbReference>
<protein>
    <recommendedName>
        <fullName evidence="5">Argininosuccinate lyase</fullName>
    </recommendedName>
</protein>
<feature type="chain" id="PRO_5041253740" description="Argininosuccinate lyase" evidence="2">
    <location>
        <begin position="20"/>
        <end position="44"/>
    </location>
</feature>
<keyword evidence="2" id="KW-0732">Signal</keyword>
<evidence type="ECO:0000313" key="3">
    <source>
        <dbReference type="EMBL" id="GLS85425.1"/>
    </source>
</evidence>
<evidence type="ECO:0000256" key="1">
    <source>
        <dbReference type="SAM" id="MobiDB-lite"/>
    </source>
</evidence>
<gene>
    <name evidence="3" type="ORF">GCM10010873_03980</name>
</gene>
<comment type="caution">
    <text evidence="3">The sequence shown here is derived from an EMBL/GenBank/DDBJ whole genome shotgun (WGS) entry which is preliminary data.</text>
</comment>
<sequence>MRYLSLLAIALLTACGADGKPTPPQSGISMSGDMRAGVTSGKMP</sequence>
<evidence type="ECO:0008006" key="5">
    <source>
        <dbReference type="Google" id="ProtNLM"/>
    </source>
</evidence>
<keyword evidence="4" id="KW-1185">Reference proteome</keyword>
<feature type="signal peptide" evidence="2">
    <location>
        <begin position="1"/>
        <end position="19"/>
    </location>
</feature>
<organism evidence="3 4">
    <name type="scientific">Cypionkella aquatica</name>
    <dbReference type="NCBI Taxonomy" id="1756042"/>
    <lineage>
        <taxon>Bacteria</taxon>
        <taxon>Pseudomonadati</taxon>
        <taxon>Pseudomonadota</taxon>
        <taxon>Alphaproteobacteria</taxon>
        <taxon>Rhodobacterales</taxon>
        <taxon>Paracoccaceae</taxon>
        <taxon>Cypionkella</taxon>
    </lineage>
</organism>